<evidence type="ECO:0000256" key="2">
    <source>
        <dbReference type="ARBA" id="ARBA00022475"/>
    </source>
</evidence>
<sequence length="404" mass="47362">MSSLTESVYTKYEDKPEESRSDFENLDITLRWNRFSLRQLGIWPDPELFGGRSLRKYKFLFPAFFMLAFTIIPQTTLLDMVWGDLDLVVDNLCVANLPMISALMKLLILRFNSKALRPVLACITEDWKNVNNPGKREVLLKYGKIAKIISLVFTFLIYMTVISYVVLQIYLNYQTKIINGTDTSRRFLFQSHFPYNTQVSPSYELTWLINLLTLDNILAILVLNVCSQYKNLQIDLKNVLENMDTYKETFIKKLSTIVRKHNHLNRLAILLRNKVLYKLVEIVLSFFCFKGVLIQLINHLTVCFSCKCLLLRFSFVFRAFKVFLSCFLFSCYIGDKLHTEVRLFISNFQYYPNLEEREARESLLVMLRANSPMRITAWKFSSFSMVTFAAVGNNWGTQRKRVKH</sequence>
<accession>A0A1W6L1F5</accession>
<evidence type="ECO:0000256" key="1">
    <source>
        <dbReference type="ARBA" id="ARBA00004651"/>
    </source>
</evidence>
<feature type="transmembrane region" description="Helical" evidence="10">
    <location>
        <begin position="59"/>
        <end position="82"/>
    </location>
</feature>
<dbReference type="PANTHER" id="PTHR21137:SF35">
    <property type="entry name" value="ODORANT RECEPTOR 19A-RELATED"/>
    <property type="match status" value="1"/>
</dbReference>
<gene>
    <name evidence="11" type="primary">Or39</name>
</gene>
<evidence type="ECO:0000256" key="6">
    <source>
        <dbReference type="ARBA" id="ARBA00022989"/>
    </source>
</evidence>
<dbReference type="AlphaFoldDB" id="A0A1W6L1F5"/>
<dbReference type="InterPro" id="IPR004117">
    <property type="entry name" value="7tm6_olfct_rcpt"/>
</dbReference>
<feature type="transmembrane region" description="Helical" evidence="10">
    <location>
        <begin position="205"/>
        <end position="226"/>
    </location>
</feature>
<evidence type="ECO:0000256" key="8">
    <source>
        <dbReference type="ARBA" id="ARBA00023170"/>
    </source>
</evidence>
<dbReference type="Pfam" id="PF02949">
    <property type="entry name" value="7tm_6"/>
    <property type="match status" value="1"/>
</dbReference>
<evidence type="ECO:0000256" key="10">
    <source>
        <dbReference type="RuleBase" id="RU351113"/>
    </source>
</evidence>
<dbReference type="GO" id="GO:0005549">
    <property type="term" value="F:odorant binding"/>
    <property type="evidence" value="ECO:0007669"/>
    <property type="project" value="InterPro"/>
</dbReference>
<keyword evidence="3 10" id="KW-0716">Sensory transduction</keyword>
<evidence type="ECO:0000256" key="3">
    <source>
        <dbReference type="ARBA" id="ARBA00022606"/>
    </source>
</evidence>
<dbReference type="GO" id="GO:0005886">
    <property type="term" value="C:plasma membrane"/>
    <property type="evidence" value="ECO:0007669"/>
    <property type="project" value="UniProtKB-SubCell"/>
</dbReference>
<feature type="transmembrane region" description="Helical" evidence="10">
    <location>
        <begin position="309"/>
        <end position="333"/>
    </location>
</feature>
<organism evidence="11">
    <name type="scientific">Cephus cinctus</name>
    <name type="common">Wheat stem sawfly</name>
    <dbReference type="NCBI Taxonomy" id="211228"/>
    <lineage>
        <taxon>Eukaryota</taxon>
        <taxon>Metazoa</taxon>
        <taxon>Ecdysozoa</taxon>
        <taxon>Arthropoda</taxon>
        <taxon>Hexapoda</taxon>
        <taxon>Insecta</taxon>
        <taxon>Pterygota</taxon>
        <taxon>Neoptera</taxon>
        <taxon>Endopterygota</taxon>
        <taxon>Hymenoptera</taxon>
        <taxon>Cephoidea</taxon>
        <taxon>Cephidae</taxon>
        <taxon>Cephus</taxon>
    </lineage>
</organism>
<evidence type="ECO:0000256" key="5">
    <source>
        <dbReference type="ARBA" id="ARBA00022725"/>
    </source>
</evidence>
<feature type="transmembrane region" description="Helical" evidence="10">
    <location>
        <begin position="145"/>
        <end position="167"/>
    </location>
</feature>
<evidence type="ECO:0000256" key="9">
    <source>
        <dbReference type="ARBA" id="ARBA00023224"/>
    </source>
</evidence>
<dbReference type="PANTHER" id="PTHR21137">
    <property type="entry name" value="ODORANT RECEPTOR"/>
    <property type="match status" value="1"/>
</dbReference>
<name>A0A1W6L1F5_CEPCN</name>
<keyword evidence="6 10" id="KW-1133">Transmembrane helix</keyword>
<keyword evidence="9 10" id="KW-0807">Transducer</keyword>
<comment type="caution">
    <text evidence="10">Lacks conserved residue(s) required for the propagation of feature annotation.</text>
</comment>
<feature type="transmembrane region" description="Helical" evidence="10">
    <location>
        <begin position="88"/>
        <end position="108"/>
    </location>
</feature>
<keyword evidence="7 10" id="KW-0472">Membrane</keyword>
<evidence type="ECO:0000256" key="4">
    <source>
        <dbReference type="ARBA" id="ARBA00022692"/>
    </source>
</evidence>
<dbReference type="GO" id="GO:0004984">
    <property type="term" value="F:olfactory receptor activity"/>
    <property type="evidence" value="ECO:0007669"/>
    <property type="project" value="InterPro"/>
</dbReference>
<keyword evidence="8 10" id="KW-0675">Receptor</keyword>
<protein>
    <recommendedName>
        <fullName evidence="10">Odorant receptor</fullName>
    </recommendedName>
</protein>
<reference evidence="11" key="1">
    <citation type="submission" date="2016-07" db="EMBL/GenBank/DDBJ databases">
        <title>Olfactory-related genes from the wheat stem sawfly, an agronomic pest and primitive hymenopteran.</title>
        <authorList>
            <person name="Gress J.C."/>
            <person name="Carey C.C."/>
            <person name="Dykgreve T.A."/>
            <person name="Walden K.O."/>
            <person name="Robertson H.M."/>
            <person name="Mazurie A."/>
            <person name="Wanner K.W."/>
        </authorList>
    </citation>
    <scope>NUCLEOTIDE SEQUENCE</scope>
</reference>
<feature type="transmembrane region" description="Helical" evidence="10">
    <location>
        <begin position="275"/>
        <end position="297"/>
    </location>
</feature>
<keyword evidence="2" id="KW-1003">Cell membrane</keyword>
<dbReference type="GO" id="GO:0007165">
    <property type="term" value="P:signal transduction"/>
    <property type="evidence" value="ECO:0007669"/>
    <property type="project" value="UniProtKB-KW"/>
</dbReference>
<keyword evidence="5 10" id="KW-0552">Olfaction</keyword>
<comment type="subcellular location">
    <subcellularLocation>
        <location evidence="1 10">Cell membrane</location>
        <topology evidence="1 10">Multi-pass membrane protein</topology>
    </subcellularLocation>
</comment>
<keyword evidence="4 10" id="KW-0812">Transmembrane</keyword>
<dbReference type="EMBL" id="KX609503">
    <property type="protein sequence ID" value="ARN17910.1"/>
    <property type="molecule type" value="mRNA"/>
</dbReference>
<evidence type="ECO:0000256" key="7">
    <source>
        <dbReference type="ARBA" id="ARBA00023136"/>
    </source>
</evidence>
<proteinExistence type="evidence at transcript level"/>
<evidence type="ECO:0000313" key="11">
    <source>
        <dbReference type="EMBL" id="ARN17910.1"/>
    </source>
</evidence>
<comment type="similarity">
    <text evidence="10">Belongs to the insect chemoreceptor superfamily. Heteromeric odorant receptor channel (TC 1.A.69) family.</text>
</comment>